<dbReference type="CDD" id="cd09604">
    <property type="entry name" value="M1_APN_like"/>
    <property type="match status" value="1"/>
</dbReference>
<evidence type="ECO:0000313" key="3">
    <source>
        <dbReference type="EMBL" id="TSJ74079.1"/>
    </source>
</evidence>
<dbReference type="InterPro" id="IPR027268">
    <property type="entry name" value="Peptidase_M4/M1_CTD_sf"/>
</dbReference>
<accession>A0A5M7B844</accession>
<proteinExistence type="predicted"/>
<dbReference type="AlphaFoldDB" id="A0A5M7B844"/>
<dbReference type="EMBL" id="VMBF01000008">
    <property type="protein sequence ID" value="TSJ74079.1"/>
    <property type="molecule type" value="Genomic_DNA"/>
</dbReference>
<keyword evidence="4" id="KW-1185">Reference proteome</keyword>
<dbReference type="InterPro" id="IPR014782">
    <property type="entry name" value="Peptidase_M1_dom"/>
</dbReference>
<evidence type="ECO:0000313" key="4">
    <source>
        <dbReference type="Proteomes" id="UP000315145"/>
    </source>
</evidence>
<dbReference type="PANTHER" id="PTHR11533">
    <property type="entry name" value="PROTEASE M1 ZINC METALLOPROTEASE"/>
    <property type="match status" value="1"/>
</dbReference>
<evidence type="ECO:0000313" key="5">
    <source>
        <dbReference type="Proteomes" id="UP000322315"/>
    </source>
</evidence>
<dbReference type="GO" id="GO:0008270">
    <property type="term" value="F:zinc ion binding"/>
    <property type="evidence" value="ECO:0007669"/>
    <property type="project" value="InterPro"/>
</dbReference>
<evidence type="ECO:0000259" key="1">
    <source>
        <dbReference type="Pfam" id="PF01433"/>
    </source>
</evidence>
<name>A0A5M7B844_9FLAO</name>
<dbReference type="Proteomes" id="UP000315145">
    <property type="component" value="Unassembled WGS sequence"/>
</dbReference>
<dbReference type="GO" id="GO:0016020">
    <property type="term" value="C:membrane"/>
    <property type="evidence" value="ECO:0007669"/>
    <property type="project" value="TreeGrafter"/>
</dbReference>
<dbReference type="RefSeq" id="WP_144117074.1">
    <property type="nucleotide sequence ID" value="NZ_JACHGE010000002.1"/>
</dbReference>
<evidence type="ECO:0000313" key="2">
    <source>
        <dbReference type="EMBL" id="KAA5823591.1"/>
    </source>
</evidence>
<dbReference type="PANTHER" id="PTHR11533:SF174">
    <property type="entry name" value="PUROMYCIN-SENSITIVE AMINOPEPTIDASE-RELATED"/>
    <property type="match status" value="1"/>
</dbReference>
<dbReference type="GO" id="GO:0042277">
    <property type="term" value="F:peptide binding"/>
    <property type="evidence" value="ECO:0007669"/>
    <property type="project" value="TreeGrafter"/>
</dbReference>
<dbReference type="Pfam" id="PF01433">
    <property type="entry name" value="Peptidase_M1"/>
    <property type="match status" value="1"/>
</dbReference>
<dbReference type="GO" id="GO:0070006">
    <property type="term" value="F:metalloaminopeptidase activity"/>
    <property type="evidence" value="ECO:0007669"/>
    <property type="project" value="TreeGrafter"/>
</dbReference>
<dbReference type="Gene3D" id="1.10.390.10">
    <property type="entry name" value="Neutral Protease Domain 2"/>
    <property type="match status" value="1"/>
</dbReference>
<feature type="domain" description="Peptidase M1 membrane alanine aminopeptidase" evidence="1">
    <location>
        <begin position="376"/>
        <end position="532"/>
    </location>
</feature>
<protein>
    <submittedName>
        <fullName evidence="2">M1 family metallopeptidase</fullName>
    </submittedName>
</protein>
<dbReference type="GO" id="GO:0005615">
    <property type="term" value="C:extracellular space"/>
    <property type="evidence" value="ECO:0007669"/>
    <property type="project" value="TreeGrafter"/>
</dbReference>
<sequence>MKKYQLLLIVFISLNLYSQKNLYIPIEFQKAYKSNTRSADGKPGNHYWQNFSSYAIKAAIEPETWKIKGSEVIEYTNNSPDTLTAIYIKLYPNHYKKGVPRANLVPIEDLTDGVQITNLKINNTAFNVNKSSQITVLGTYIIVHLENGILPKSKALISMDWTTEMPPIHVDRIGAYDSSSAFVGYWYPQIARYDDIDGWDMMEFMGSQETNNDFSDFNVTIEVPDTYTIWATGILQNPEAVFTPEVLQRYNTAKTTEEPITILTGGTPINSAKGTKNEWHFKAEYVPDFAFGVSNTFRWIGNTVTIENNKIASNLVFDPSKADAISYLINAQKKSFEYLSMVYPKEMYPYPQFTTFIGVPGFNGMEFPMMANNGVSDKDFENTDVTFHELAHSYFPFLMGINEVKYSWMEEGWATFFTIKFIQEYYKNTPKEDAELNRNLNSYNANAGNIWDVPLITPSYLLTFSSAHSQLSYRKPAFMYFTLEHLLGEEIFKSCLKTYIERWKGKHPTPYDFMFTFNDVSNTNLNWFWNKWVFENGYGDLGIVKFENSKVYIQNFGGLPLPVFLKLTYKNGKQVSIEKKADIWMNNNENIAEIEILDIDNLIEIKLIDTNYPDAVKKNNLFKL</sequence>
<dbReference type="InterPro" id="IPR050344">
    <property type="entry name" value="Peptidase_M1_aminopeptidases"/>
</dbReference>
<reference evidence="2" key="3">
    <citation type="submission" date="2019-09" db="EMBL/GenBank/DDBJ databases">
        <authorList>
            <person name="Zhang D.-C."/>
        </authorList>
    </citation>
    <scope>NUCLEOTIDE SEQUENCE</scope>
    <source>
        <strain evidence="2">RU-4-M-4</strain>
    </source>
</reference>
<organism evidence="2 5">
    <name type="scientific">Algibacter amylolyticus</name>
    <dbReference type="NCBI Taxonomy" id="1608400"/>
    <lineage>
        <taxon>Bacteria</taxon>
        <taxon>Pseudomonadati</taxon>
        <taxon>Bacteroidota</taxon>
        <taxon>Flavobacteriia</taxon>
        <taxon>Flavobacteriales</taxon>
        <taxon>Flavobacteriaceae</taxon>
        <taxon>Algibacter</taxon>
    </lineage>
</organism>
<dbReference type="GO" id="GO:0043171">
    <property type="term" value="P:peptide catabolic process"/>
    <property type="evidence" value="ECO:0007669"/>
    <property type="project" value="TreeGrafter"/>
</dbReference>
<gene>
    <name evidence="2" type="ORF">F2B50_12885</name>
    <name evidence="3" type="ORF">FPF71_12885</name>
</gene>
<dbReference type="EMBL" id="VWRS01000008">
    <property type="protein sequence ID" value="KAA5823591.1"/>
    <property type="molecule type" value="Genomic_DNA"/>
</dbReference>
<reference evidence="3 4" key="2">
    <citation type="submission" date="2019-07" db="EMBL/GenBank/DDBJ databases">
        <title>Algibacter marinivivus sp. nov., isolated from the surface of a marine red alga.</title>
        <authorList>
            <person name="Zhong X."/>
            <person name="Xu W."/>
            <person name="Zhang Y."/>
            <person name="Zhang Q."/>
            <person name="Du Z."/>
        </authorList>
    </citation>
    <scope>NUCLEOTIDE SEQUENCE [LARGE SCALE GENOMIC DNA]</scope>
    <source>
        <strain evidence="3 4">RU-4-M-4</strain>
    </source>
</reference>
<dbReference type="OrthoDB" id="9814383at2"/>
<dbReference type="SUPFAM" id="SSF55486">
    <property type="entry name" value="Metalloproteases ('zincins'), catalytic domain"/>
    <property type="match status" value="1"/>
</dbReference>
<reference evidence="2 5" key="1">
    <citation type="journal article" date="2015" name="Int. J. Syst. Evol. Microbiol.">
        <title>Algibacter amylolyticus sp. nov., isolated from intertidal sediment.</title>
        <authorList>
            <person name="Zhang D.C."/>
            <person name="Wu J."/>
            <person name="Neuner K."/>
            <person name="Yao J."/>
            <person name="Margesin R."/>
        </authorList>
    </citation>
    <scope>NUCLEOTIDE SEQUENCE [LARGE SCALE GENOMIC DNA]</scope>
    <source>
        <strain evidence="2 5">RU-4-M-4</strain>
    </source>
</reference>
<dbReference type="Proteomes" id="UP000322315">
    <property type="component" value="Unassembled WGS sequence"/>
</dbReference>
<dbReference type="GO" id="GO:0005737">
    <property type="term" value="C:cytoplasm"/>
    <property type="evidence" value="ECO:0007669"/>
    <property type="project" value="TreeGrafter"/>
</dbReference>
<comment type="caution">
    <text evidence="2">The sequence shown here is derived from an EMBL/GenBank/DDBJ whole genome shotgun (WGS) entry which is preliminary data.</text>
</comment>